<feature type="transmembrane region" description="Helical" evidence="11">
    <location>
        <begin position="804"/>
        <end position="823"/>
    </location>
</feature>
<organism evidence="13 14">
    <name type="scientific">Mycoplasmopsis bovigenitalium</name>
    <dbReference type="NCBI Taxonomy" id="2112"/>
    <lineage>
        <taxon>Bacteria</taxon>
        <taxon>Bacillati</taxon>
        <taxon>Mycoplasmatota</taxon>
        <taxon>Mycoplasmoidales</taxon>
        <taxon>Metamycoplasmataceae</taxon>
        <taxon>Mycoplasmopsis</taxon>
    </lineage>
</organism>
<protein>
    <recommendedName>
        <fullName evidence="12">Alpha-D-phosphohexomutase alpha/beta/alpha domain-containing protein</fullName>
    </recommendedName>
</protein>
<feature type="transmembrane region" description="Helical" evidence="11">
    <location>
        <begin position="893"/>
        <end position="920"/>
    </location>
</feature>
<feature type="transmembrane region" description="Helical" evidence="11">
    <location>
        <begin position="756"/>
        <end position="774"/>
    </location>
</feature>
<evidence type="ECO:0000256" key="1">
    <source>
        <dbReference type="ARBA" id="ARBA00004651"/>
    </source>
</evidence>
<dbReference type="PANTHER" id="PTHR45745">
    <property type="entry name" value="PHOSPHOMANNOMUTASE 45A"/>
    <property type="match status" value="1"/>
</dbReference>
<keyword evidence="8 11" id="KW-0472">Membrane</keyword>
<keyword evidence="7 11" id="KW-1133">Transmembrane helix</keyword>
<proteinExistence type="inferred from homology"/>
<feature type="transmembrane region" description="Helical" evidence="11">
    <location>
        <begin position="692"/>
        <end position="713"/>
    </location>
</feature>
<keyword evidence="5" id="KW-0479">Metal-binding</keyword>
<dbReference type="PANTHER" id="PTHR45745:SF1">
    <property type="entry name" value="PHOSPHOGLUCOMUTASE 2B-RELATED"/>
    <property type="match status" value="1"/>
</dbReference>
<feature type="transmembrane region" description="Helical" evidence="11">
    <location>
        <begin position="609"/>
        <end position="628"/>
    </location>
</feature>
<keyword evidence="3" id="KW-1003">Cell membrane</keyword>
<keyword evidence="9" id="KW-0413">Isomerase</keyword>
<evidence type="ECO:0000256" key="2">
    <source>
        <dbReference type="ARBA" id="ARBA00010231"/>
    </source>
</evidence>
<evidence type="ECO:0000256" key="7">
    <source>
        <dbReference type="ARBA" id="ARBA00022989"/>
    </source>
</evidence>
<reference evidence="13 14" key="1">
    <citation type="submission" date="2019-01" db="EMBL/GenBank/DDBJ databases">
        <authorList>
            <consortium name="Pathogen Informatics"/>
        </authorList>
    </citation>
    <scope>NUCLEOTIDE SEQUENCE [LARGE SCALE GENOMIC DNA]</scope>
    <source>
        <strain evidence="13 14">NCTC10122</strain>
    </source>
</reference>
<feature type="transmembrane region" description="Helical" evidence="11">
    <location>
        <begin position="952"/>
        <end position="974"/>
    </location>
</feature>
<comment type="similarity">
    <text evidence="2">Belongs to the phosphohexose mutase family.</text>
</comment>
<evidence type="ECO:0000259" key="12">
    <source>
        <dbReference type="Pfam" id="PF02878"/>
    </source>
</evidence>
<dbReference type="AlphaFoldDB" id="A0A449AAA2"/>
<dbReference type="Pfam" id="PF02878">
    <property type="entry name" value="PGM_PMM_I"/>
    <property type="match status" value="1"/>
</dbReference>
<feature type="transmembrane region" description="Helical" evidence="11">
    <location>
        <begin position="547"/>
        <end position="566"/>
    </location>
</feature>
<sequence>MSKRSLFNKLDPNNDQKDTKMGEINSSLVAKQFEKYYLDLAKSEIVFDTNESINSLEQFSYNLSQSFCKINSIGKNSNNKIFLASDAKINSQNCFNTFANVLTQNNYKVISIANPQSTPLQIQKYSAIKNNCENTIFFKTHNNKIHITFYNAAGFLLENSKIQQIISEMYHGNFEKQNYQEAISKIEYVESYKDYLNEIANLYKNYEYLGKKSLKFGLDFSNSSTSNFFKEGLEKFKFNVFYKTRKKDAKYFNLENQKYLKQIYWKGLFNGAKANFVINDDSSAINLCIKHKSLFKFFKPDELAAIYLHFLLTEDKNITKEELNKFVIAKNNHVGTLTKKIAEINGIQTIDFINKSSVYKTVEKTDKKLLFAFTSSYEFLPHNSITNDFDAYQFLFEILRMVNFYSTQKNKNLFEILEEIYKTYGRHQLTTKSYDLNAESAARFIERLKQSEKIGDKYKIVRFQELTNSNDLENLYQLSFQNKESTYIKYEQSNNLLKIYCETLENKSENDQELTMVVRNHEILNGLIDLKEDNQESKISKKSVIKFGLYFAVFAAIICFLFYTVYNIDDGSDSGPIAVISAIIKKLYTRFDIAGSARPESQGYLVRSAFAFMCLSFLATSIIHAWVFKKLIKLQGGYVKWNDVYTGTVIGLIVQTLTPKSIGGDLATYWFLRRRDVARPIMMSSIIINTCIWQLTNIISTIIFVPMGIVAFGDFFKSDNPAVKFFILMLALGLIFDTGLAIISLIMTISIKVQNFIIKLVMALIEWFPFINIYDSFAVKAKFKYEFFNIRQCMKKIFKNPWNFIELVIIKMVPIFVLPNALLAKSLDMVKPDIKYGYYINMTVQAAITRVANSVSLTPGGTGTSDVLYKSIVHGSLQDTIYDAQNIESNASLITAMTTLGSVLMASTISAILLMIVYIGERRVDFYRKKAKNHRLLSSNVTTKNVKLSTNYYKISLSLFYIVLVILTIALIFAH</sequence>
<evidence type="ECO:0000256" key="9">
    <source>
        <dbReference type="ARBA" id="ARBA00023235"/>
    </source>
</evidence>
<dbReference type="Proteomes" id="UP000290942">
    <property type="component" value="Chromosome"/>
</dbReference>
<feature type="domain" description="Alpha-D-phosphohexomutase alpha/beta/alpha" evidence="12">
    <location>
        <begin position="57"/>
        <end position="170"/>
    </location>
</feature>
<dbReference type="InterPro" id="IPR022791">
    <property type="entry name" value="L-PG_synthase/AglD"/>
</dbReference>
<evidence type="ECO:0000313" key="13">
    <source>
        <dbReference type="EMBL" id="VEU61126.1"/>
    </source>
</evidence>
<comment type="subcellular location">
    <subcellularLocation>
        <location evidence="1">Cell membrane</location>
        <topology evidence="1">Multi-pass membrane protein</topology>
    </subcellularLocation>
</comment>
<dbReference type="InterPro" id="IPR016055">
    <property type="entry name" value="A-D-PHexomutase_a/b/a-I/II/III"/>
</dbReference>
<dbReference type="GO" id="GO:0005975">
    <property type="term" value="P:carbohydrate metabolic process"/>
    <property type="evidence" value="ECO:0007669"/>
    <property type="project" value="InterPro"/>
</dbReference>
<evidence type="ECO:0000256" key="3">
    <source>
        <dbReference type="ARBA" id="ARBA00022475"/>
    </source>
</evidence>
<keyword evidence="4 11" id="KW-0812">Transmembrane</keyword>
<dbReference type="GO" id="GO:0006166">
    <property type="term" value="P:purine ribonucleoside salvage"/>
    <property type="evidence" value="ECO:0007669"/>
    <property type="project" value="TreeGrafter"/>
</dbReference>
<evidence type="ECO:0000256" key="4">
    <source>
        <dbReference type="ARBA" id="ARBA00022692"/>
    </source>
</evidence>
<feature type="transmembrane region" description="Helical" evidence="11">
    <location>
        <begin position="725"/>
        <end position="750"/>
    </location>
</feature>
<dbReference type="RefSeq" id="WP_129687926.1">
    <property type="nucleotide sequence ID" value="NZ_LR214970.1"/>
</dbReference>
<evidence type="ECO:0000256" key="6">
    <source>
        <dbReference type="ARBA" id="ARBA00022842"/>
    </source>
</evidence>
<accession>A0A449AAA2</accession>
<evidence type="ECO:0000256" key="5">
    <source>
        <dbReference type="ARBA" id="ARBA00022723"/>
    </source>
</evidence>
<dbReference type="InterPro" id="IPR005844">
    <property type="entry name" value="A-D-PHexomutase_a/b/a-I"/>
</dbReference>
<dbReference type="GO" id="GO:0005886">
    <property type="term" value="C:plasma membrane"/>
    <property type="evidence" value="ECO:0007669"/>
    <property type="project" value="UniProtKB-SubCell"/>
</dbReference>
<dbReference type="SUPFAM" id="SSF53738">
    <property type="entry name" value="Phosphoglucomutase, first 3 domains"/>
    <property type="match status" value="1"/>
</dbReference>
<evidence type="ECO:0000256" key="10">
    <source>
        <dbReference type="SAM" id="MobiDB-lite"/>
    </source>
</evidence>
<name>A0A449AAA2_9BACT</name>
<feature type="compositionally biased region" description="Basic and acidic residues" evidence="10">
    <location>
        <begin position="12"/>
        <end position="21"/>
    </location>
</feature>
<feature type="transmembrane region" description="Helical" evidence="11">
    <location>
        <begin position="649"/>
        <end position="672"/>
    </location>
</feature>
<gene>
    <name evidence="13" type="ORF">NCTC10122_00718</name>
</gene>
<keyword evidence="6" id="KW-0460">Magnesium</keyword>
<evidence type="ECO:0000256" key="11">
    <source>
        <dbReference type="SAM" id="Phobius"/>
    </source>
</evidence>
<dbReference type="EMBL" id="LR214970">
    <property type="protein sequence ID" value="VEU61126.1"/>
    <property type="molecule type" value="Genomic_DNA"/>
</dbReference>
<dbReference type="Pfam" id="PF03706">
    <property type="entry name" value="LPG_synthase_TM"/>
    <property type="match status" value="1"/>
</dbReference>
<evidence type="ECO:0000256" key="8">
    <source>
        <dbReference type="ARBA" id="ARBA00023136"/>
    </source>
</evidence>
<dbReference type="GO" id="GO:0008973">
    <property type="term" value="F:phosphopentomutase activity"/>
    <property type="evidence" value="ECO:0007669"/>
    <property type="project" value="TreeGrafter"/>
</dbReference>
<dbReference type="GO" id="GO:0046872">
    <property type="term" value="F:metal ion binding"/>
    <property type="evidence" value="ECO:0007669"/>
    <property type="project" value="UniProtKB-KW"/>
</dbReference>
<feature type="region of interest" description="Disordered" evidence="10">
    <location>
        <begin position="1"/>
        <end position="21"/>
    </location>
</feature>
<evidence type="ECO:0000313" key="14">
    <source>
        <dbReference type="Proteomes" id="UP000290942"/>
    </source>
</evidence>
<dbReference type="Gene3D" id="3.40.120.10">
    <property type="entry name" value="Alpha-D-Glucose-1,6-Bisphosphate, subunit A, domain 3"/>
    <property type="match status" value="2"/>
</dbReference>